<keyword evidence="8 10" id="KW-0496">Mitochondrion</keyword>
<evidence type="ECO:0000256" key="9">
    <source>
        <dbReference type="ARBA" id="ARBA00023136"/>
    </source>
</evidence>
<dbReference type="Proteomes" id="UP001498771">
    <property type="component" value="Unassembled WGS sequence"/>
</dbReference>
<name>A0ABR1FCI7_9ASCO</name>
<keyword evidence="3" id="KW-0813">Transport</keyword>
<dbReference type="PANTHER" id="PTHR12430:SF0">
    <property type="entry name" value="TRANSLOCASE OF OUTER MITOCHONDRIAL MEMBRANE 20"/>
    <property type="match status" value="1"/>
</dbReference>
<evidence type="ECO:0000256" key="2">
    <source>
        <dbReference type="ARBA" id="ARBA00005792"/>
    </source>
</evidence>
<sequence>MRTSVAIASAAALGAVSYAIYFDYQRRNSPEFRRRLRKSEKKYQQSIEKSKKKAFEESKGALKLAIITSLTEDPIRVSSAQEFEGFMMKELTEIDAYIREGGKRINEMVVCMYRLLVVHPMPQQIMEALKETVPAEAMLSLAEVMKDLPLDQIKPTGSAEPETPAVE</sequence>
<dbReference type="Gene3D" id="1.20.960.10">
    <property type="entry name" value="Mitochondrial outer membrane translocase complex, subunit Tom20 domain"/>
    <property type="match status" value="1"/>
</dbReference>
<dbReference type="EMBL" id="JBBJBU010000001">
    <property type="protein sequence ID" value="KAK7207559.1"/>
    <property type="molecule type" value="Genomic_DNA"/>
</dbReference>
<evidence type="ECO:0000256" key="3">
    <source>
        <dbReference type="ARBA" id="ARBA00022448"/>
    </source>
</evidence>
<proteinExistence type="inferred from homology"/>
<evidence type="ECO:0000256" key="8">
    <source>
        <dbReference type="ARBA" id="ARBA00023128"/>
    </source>
</evidence>
<evidence type="ECO:0008006" key="13">
    <source>
        <dbReference type="Google" id="ProtNLM"/>
    </source>
</evidence>
<dbReference type="SUPFAM" id="SSF47157">
    <property type="entry name" value="Mitochondrial import receptor subunit Tom20"/>
    <property type="match status" value="1"/>
</dbReference>
<comment type="similarity">
    <text evidence="2 10">Belongs to the Tom20 family.</text>
</comment>
<keyword evidence="4" id="KW-0812">Transmembrane</keyword>
<evidence type="ECO:0000256" key="4">
    <source>
        <dbReference type="ARBA" id="ARBA00022692"/>
    </source>
</evidence>
<dbReference type="InterPro" id="IPR002056">
    <property type="entry name" value="MAS20"/>
</dbReference>
<evidence type="ECO:0000256" key="6">
    <source>
        <dbReference type="ARBA" id="ARBA00022927"/>
    </source>
</evidence>
<keyword evidence="9 10" id="KW-0472">Membrane</keyword>
<reference evidence="11 12" key="1">
    <citation type="submission" date="2024-03" db="EMBL/GenBank/DDBJ databases">
        <title>Genome-scale model development and genomic sequencing of the oleaginous clade Lipomyces.</title>
        <authorList>
            <consortium name="Lawrence Berkeley National Laboratory"/>
            <person name="Czajka J.J."/>
            <person name="Han Y."/>
            <person name="Kim J."/>
            <person name="Mondo S.J."/>
            <person name="Hofstad B.A."/>
            <person name="Robles A."/>
            <person name="Haridas S."/>
            <person name="Riley R."/>
            <person name="LaButti K."/>
            <person name="Pangilinan J."/>
            <person name="Andreopoulos W."/>
            <person name="Lipzen A."/>
            <person name="Yan J."/>
            <person name="Wang M."/>
            <person name="Ng V."/>
            <person name="Grigoriev I.V."/>
            <person name="Spatafora J.W."/>
            <person name="Magnuson J.K."/>
            <person name="Baker S.E."/>
            <person name="Pomraning K.R."/>
        </authorList>
    </citation>
    <scope>NUCLEOTIDE SEQUENCE [LARGE SCALE GENOMIC DNA]</scope>
    <source>
        <strain evidence="11 12">Phaff 52-87</strain>
    </source>
</reference>
<dbReference type="GeneID" id="90037027"/>
<accession>A0ABR1FCI7</accession>
<comment type="subcellular location">
    <subcellularLocation>
        <location evidence="1">Mitochondrion outer membrane</location>
        <topology evidence="1">Single-pass membrane protein</topology>
    </subcellularLocation>
</comment>
<keyword evidence="7" id="KW-1133">Transmembrane helix</keyword>
<keyword evidence="5 10" id="KW-1000">Mitochondrion outer membrane</keyword>
<evidence type="ECO:0000256" key="5">
    <source>
        <dbReference type="ARBA" id="ARBA00022787"/>
    </source>
</evidence>
<gene>
    <name evidence="11" type="ORF">BZA70DRAFT_271623</name>
</gene>
<comment type="caution">
    <text evidence="11">The sequence shown here is derived from an EMBL/GenBank/DDBJ whole genome shotgun (WGS) entry which is preliminary data.</text>
</comment>
<evidence type="ECO:0000313" key="11">
    <source>
        <dbReference type="EMBL" id="KAK7207559.1"/>
    </source>
</evidence>
<dbReference type="PANTHER" id="PTHR12430">
    <property type="entry name" value="MITOCHONDRIAL IMPORT RECEPTOR SUBUNIT TOM20"/>
    <property type="match status" value="1"/>
</dbReference>
<dbReference type="PIRSF" id="PIRSF037707">
    <property type="entry name" value="MAS20_rcpt"/>
    <property type="match status" value="1"/>
</dbReference>
<dbReference type="InterPro" id="IPR023392">
    <property type="entry name" value="Tom20_dom_sf"/>
</dbReference>
<evidence type="ECO:0000256" key="10">
    <source>
        <dbReference type="PIRNR" id="PIRNR037707"/>
    </source>
</evidence>
<evidence type="ECO:0000256" key="1">
    <source>
        <dbReference type="ARBA" id="ARBA00004572"/>
    </source>
</evidence>
<dbReference type="PRINTS" id="PR00351">
    <property type="entry name" value="OM20RECEPTOR"/>
</dbReference>
<keyword evidence="6" id="KW-0653">Protein transport</keyword>
<evidence type="ECO:0000313" key="12">
    <source>
        <dbReference type="Proteomes" id="UP001498771"/>
    </source>
</evidence>
<organism evidence="11 12">
    <name type="scientific">Myxozyma melibiosi</name>
    <dbReference type="NCBI Taxonomy" id="54550"/>
    <lineage>
        <taxon>Eukaryota</taxon>
        <taxon>Fungi</taxon>
        <taxon>Dikarya</taxon>
        <taxon>Ascomycota</taxon>
        <taxon>Saccharomycotina</taxon>
        <taxon>Lipomycetes</taxon>
        <taxon>Lipomycetales</taxon>
        <taxon>Lipomycetaceae</taxon>
        <taxon>Myxozyma</taxon>
    </lineage>
</organism>
<dbReference type="Pfam" id="PF02064">
    <property type="entry name" value="MAS20"/>
    <property type="match status" value="1"/>
</dbReference>
<dbReference type="RefSeq" id="XP_064770592.1">
    <property type="nucleotide sequence ID" value="XM_064911515.1"/>
</dbReference>
<evidence type="ECO:0000256" key="7">
    <source>
        <dbReference type="ARBA" id="ARBA00022989"/>
    </source>
</evidence>
<protein>
    <recommendedName>
        <fullName evidence="13">Mitochondrial import receptor subunit TOM20</fullName>
    </recommendedName>
</protein>
<keyword evidence="12" id="KW-1185">Reference proteome</keyword>